<name>W8TBR3_PEPAC</name>
<feature type="transmembrane region" description="Helical" evidence="6">
    <location>
        <begin position="145"/>
        <end position="165"/>
    </location>
</feature>
<organism evidence="7 8">
    <name type="scientific">Peptoclostridium acidaminophilum DSM 3953</name>
    <dbReference type="NCBI Taxonomy" id="1286171"/>
    <lineage>
        <taxon>Bacteria</taxon>
        <taxon>Bacillati</taxon>
        <taxon>Bacillota</taxon>
        <taxon>Clostridia</taxon>
        <taxon>Peptostreptococcales</taxon>
        <taxon>Peptoclostridiaceae</taxon>
        <taxon>Peptoclostridium</taxon>
    </lineage>
</organism>
<dbReference type="PANTHER" id="PTHR30086">
    <property type="entry name" value="ARGININE EXPORTER PROTEIN ARGO"/>
    <property type="match status" value="1"/>
</dbReference>
<evidence type="ECO:0000256" key="1">
    <source>
        <dbReference type="ARBA" id="ARBA00004651"/>
    </source>
</evidence>
<feature type="transmembrane region" description="Helical" evidence="6">
    <location>
        <begin position="177"/>
        <end position="198"/>
    </location>
</feature>
<dbReference type="GO" id="GO:0015171">
    <property type="term" value="F:amino acid transmembrane transporter activity"/>
    <property type="evidence" value="ECO:0007669"/>
    <property type="project" value="TreeGrafter"/>
</dbReference>
<dbReference type="AlphaFoldDB" id="W8TBR3"/>
<feature type="transmembrane region" description="Helical" evidence="6">
    <location>
        <begin position="41"/>
        <end position="61"/>
    </location>
</feature>
<dbReference type="KEGG" id="eac:EAL2_808p07670"/>
<feature type="transmembrane region" description="Helical" evidence="6">
    <location>
        <begin position="108"/>
        <end position="133"/>
    </location>
</feature>
<keyword evidence="3 6" id="KW-0812">Transmembrane</keyword>
<dbReference type="HOGENOM" id="CLU_087840_3_0_9"/>
<protein>
    <submittedName>
        <fullName evidence="7">Lysine exporter protein</fullName>
    </submittedName>
</protein>
<evidence type="ECO:0000256" key="4">
    <source>
        <dbReference type="ARBA" id="ARBA00022989"/>
    </source>
</evidence>
<dbReference type="Pfam" id="PF01810">
    <property type="entry name" value="LysE"/>
    <property type="match status" value="1"/>
</dbReference>
<keyword evidence="2" id="KW-1003">Cell membrane</keyword>
<evidence type="ECO:0000256" key="6">
    <source>
        <dbReference type="SAM" id="Phobius"/>
    </source>
</evidence>
<dbReference type="InterPro" id="IPR001123">
    <property type="entry name" value="LeuE-type"/>
</dbReference>
<keyword evidence="4 6" id="KW-1133">Transmembrane helix</keyword>
<evidence type="ECO:0000313" key="8">
    <source>
        <dbReference type="Proteomes" id="UP000019591"/>
    </source>
</evidence>
<keyword evidence="5 6" id="KW-0472">Membrane</keyword>
<gene>
    <name evidence="7" type="ORF">EAL2_808p07670</name>
</gene>
<accession>W8TBR3</accession>
<evidence type="ECO:0000256" key="3">
    <source>
        <dbReference type="ARBA" id="ARBA00022692"/>
    </source>
</evidence>
<reference evidence="7 8" key="1">
    <citation type="journal article" date="2014" name="Genome Announc.">
        <title>Complete Genome Sequence of Amino Acid-Utilizing Eubacterium acidaminophilum al-2 (DSM 3953).</title>
        <authorList>
            <person name="Poehlein A."/>
            <person name="Andreesen J.R."/>
            <person name="Daniel R."/>
        </authorList>
    </citation>
    <scope>NUCLEOTIDE SEQUENCE [LARGE SCALE GENOMIC DNA]</scope>
    <source>
        <strain evidence="7 8">DSM 3953</strain>
        <plasmid evidence="8">Plasmid EAL2_808p</plasmid>
    </source>
</reference>
<dbReference type="PANTHER" id="PTHR30086:SF20">
    <property type="entry name" value="ARGININE EXPORTER PROTEIN ARGO-RELATED"/>
    <property type="match status" value="1"/>
</dbReference>
<evidence type="ECO:0000313" key="7">
    <source>
        <dbReference type="EMBL" id="AHM58270.1"/>
    </source>
</evidence>
<dbReference type="Proteomes" id="UP000019591">
    <property type="component" value="Plasmid EAL2_808p"/>
</dbReference>
<proteinExistence type="predicted"/>
<evidence type="ECO:0000256" key="5">
    <source>
        <dbReference type="ARBA" id="ARBA00023136"/>
    </source>
</evidence>
<dbReference type="GO" id="GO:0005886">
    <property type="term" value="C:plasma membrane"/>
    <property type="evidence" value="ECO:0007669"/>
    <property type="project" value="UniProtKB-SubCell"/>
</dbReference>
<dbReference type="RefSeq" id="WP_025437100.1">
    <property type="nucleotide sequence ID" value="NZ_CP007453.1"/>
</dbReference>
<comment type="subcellular location">
    <subcellularLocation>
        <location evidence="1">Cell membrane</location>
        <topology evidence="1">Multi-pass membrane protein</topology>
    </subcellularLocation>
</comment>
<geneLocation type="plasmid" evidence="7 8">
    <name>EAL2_808p</name>
</geneLocation>
<evidence type="ECO:0000256" key="2">
    <source>
        <dbReference type="ARBA" id="ARBA00022475"/>
    </source>
</evidence>
<sequence>MVFLKGFALGMMLQLSVGPVFFAVFYKSISEGFREAFKMTIAVALVDAAYIVVSFTSVAALLEIQAVHMLVRGLGSAVLAYFGLKYIKGAKADRNMESRGDAGKGGSFMYGMKLTILNPLTILFWSATFGSLISSGRLSGIGSTAIFSLGCVLSTVVFLGAMSLLGNRISRMLNGRILKMLDYSVGVFLLCFSARLMLAG</sequence>
<keyword evidence="8" id="KW-1185">Reference proteome</keyword>
<dbReference type="eggNOG" id="COG1280">
    <property type="taxonomic scope" value="Bacteria"/>
</dbReference>
<keyword evidence="7" id="KW-0614">Plasmid</keyword>
<dbReference type="EMBL" id="CP007453">
    <property type="protein sequence ID" value="AHM58270.1"/>
    <property type="molecule type" value="Genomic_DNA"/>
</dbReference>
<dbReference type="PATRIC" id="fig|1286171.3.peg.2955"/>
<feature type="transmembrane region" description="Helical" evidence="6">
    <location>
        <begin position="6"/>
        <end position="29"/>
    </location>
</feature>
<dbReference type="OrthoDB" id="7874789at2"/>